<organism evidence="2 3">
    <name type="scientific">Halocalculus aciditolerans</name>
    <dbReference type="NCBI Taxonomy" id="1383812"/>
    <lineage>
        <taxon>Archaea</taxon>
        <taxon>Methanobacteriati</taxon>
        <taxon>Methanobacteriota</taxon>
        <taxon>Stenosarchaea group</taxon>
        <taxon>Halobacteria</taxon>
        <taxon>Halobacteriales</taxon>
        <taxon>Halobacteriaceae</taxon>
        <taxon>Halocalculus</taxon>
    </lineage>
</organism>
<keyword evidence="3" id="KW-1185">Reference proteome</keyword>
<evidence type="ECO:0000259" key="1">
    <source>
        <dbReference type="PROSITE" id="PS50404"/>
    </source>
</evidence>
<feature type="domain" description="GST N-terminal" evidence="1">
    <location>
        <begin position="3"/>
        <end position="84"/>
    </location>
</feature>
<sequence>MSDDLVLYSLDGCPYCQKVHDALDDLGLDYETRWVEGLHSTRNEVKRVSGQRAVPVLVDDDRGVTMAESANIVEYVEKTLAPAVDA</sequence>
<dbReference type="OrthoDB" id="73564at2157"/>
<dbReference type="EMBL" id="BMPG01000001">
    <property type="protein sequence ID" value="GGL52538.1"/>
    <property type="molecule type" value="Genomic_DNA"/>
</dbReference>
<dbReference type="SUPFAM" id="SSF52833">
    <property type="entry name" value="Thioredoxin-like"/>
    <property type="match status" value="1"/>
</dbReference>
<dbReference type="RefSeq" id="WP_188976158.1">
    <property type="nucleotide sequence ID" value="NZ_BMPG01000001.1"/>
</dbReference>
<name>A0A830FG96_9EURY</name>
<dbReference type="PANTHER" id="PTHR34386:SF1">
    <property type="entry name" value="GLUTAREDOXIN-LIKE PROTEIN NRDH"/>
    <property type="match status" value="1"/>
</dbReference>
<comment type="caution">
    <text evidence="2">The sequence shown here is derived from an EMBL/GenBank/DDBJ whole genome shotgun (WGS) entry which is preliminary data.</text>
</comment>
<gene>
    <name evidence="2" type="ORF">GCM10009039_08470</name>
</gene>
<reference evidence="2" key="2">
    <citation type="submission" date="2020-09" db="EMBL/GenBank/DDBJ databases">
        <authorList>
            <person name="Sun Q."/>
            <person name="Ohkuma M."/>
        </authorList>
    </citation>
    <scope>NUCLEOTIDE SEQUENCE</scope>
    <source>
        <strain evidence="2">JCM 19596</strain>
    </source>
</reference>
<dbReference type="PROSITE" id="PS50404">
    <property type="entry name" value="GST_NTER"/>
    <property type="match status" value="1"/>
</dbReference>
<dbReference type="PROSITE" id="PS51354">
    <property type="entry name" value="GLUTAREDOXIN_2"/>
    <property type="match status" value="1"/>
</dbReference>
<dbReference type="Pfam" id="PF13417">
    <property type="entry name" value="GST_N_3"/>
    <property type="match status" value="1"/>
</dbReference>
<evidence type="ECO:0000313" key="3">
    <source>
        <dbReference type="Proteomes" id="UP000607197"/>
    </source>
</evidence>
<accession>A0A830FG96</accession>
<reference evidence="2" key="1">
    <citation type="journal article" date="2014" name="Int. J. Syst. Evol. Microbiol.">
        <title>Complete genome sequence of Corynebacterium casei LMG S-19264T (=DSM 44701T), isolated from a smear-ripened cheese.</title>
        <authorList>
            <consortium name="US DOE Joint Genome Institute (JGI-PGF)"/>
            <person name="Walter F."/>
            <person name="Albersmeier A."/>
            <person name="Kalinowski J."/>
            <person name="Ruckert C."/>
        </authorList>
    </citation>
    <scope>NUCLEOTIDE SEQUENCE</scope>
    <source>
        <strain evidence="2">JCM 19596</strain>
    </source>
</reference>
<dbReference type="Gene3D" id="3.40.30.10">
    <property type="entry name" value="Glutaredoxin"/>
    <property type="match status" value="1"/>
</dbReference>
<dbReference type="InterPro" id="IPR036249">
    <property type="entry name" value="Thioredoxin-like_sf"/>
</dbReference>
<dbReference type="InterPro" id="IPR004045">
    <property type="entry name" value="Glutathione_S-Trfase_N"/>
</dbReference>
<dbReference type="GO" id="GO:0009055">
    <property type="term" value="F:electron transfer activity"/>
    <property type="evidence" value="ECO:0007669"/>
    <property type="project" value="TreeGrafter"/>
</dbReference>
<dbReference type="GO" id="GO:0045454">
    <property type="term" value="P:cell redox homeostasis"/>
    <property type="evidence" value="ECO:0007669"/>
    <property type="project" value="TreeGrafter"/>
</dbReference>
<dbReference type="AlphaFoldDB" id="A0A830FG96"/>
<dbReference type="Proteomes" id="UP000607197">
    <property type="component" value="Unassembled WGS sequence"/>
</dbReference>
<dbReference type="CDD" id="cd00570">
    <property type="entry name" value="GST_N_family"/>
    <property type="match status" value="1"/>
</dbReference>
<dbReference type="InterPro" id="IPR051548">
    <property type="entry name" value="Grx-like_ET"/>
</dbReference>
<protein>
    <submittedName>
        <fullName evidence="2">Glutaredoxin</fullName>
    </submittedName>
</protein>
<proteinExistence type="predicted"/>
<dbReference type="InterPro" id="IPR011767">
    <property type="entry name" value="GLR_AS"/>
</dbReference>
<dbReference type="PANTHER" id="PTHR34386">
    <property type="entry name" value="GLUTAREDOXIN"/>
    <property type="match status" value="1"/>
</dbReference>
<evidence type="ECO:0000313" key="2">
    <source>
        <dbReference type="EMBL" id="GGL52538.1"/>
    </source>
</evidence>
<dbReference type="PROSITE" id="PS00195">
    <property type="entry name" value="GLUTAREDOXIN_1"/>
    <property type="match status" value="1"/>
</dbReference>